<evidence type="ECO:0000313" key="4">
    <source>
        <dbReference type="EMBL" id="BCS22403.1"/>
    </source>
</evidence>
<reference evidence="4" key="2">
    <citation type="submission" date="2021-02" db="EMBL/GenBank/DDBJ databases">
        <title>Aspergillus puulaauensis MK2 genome sequence.</title>
        <authorList>
            <person name="Futagami T."/>
            <person name="Mori K."/>
            <person name="Kadooka C."/>
            <person name="Tanaka T."/>
        </authorList>
    </citation>
    <scope>NUCLEOTIDE SEQUENCE</scope>
    <source>
        <strain evidence="4">MK2</strain>
    </source>
</reference>
<dbReference type="GeneID" id="64972408"/>
<keyword evidence="5" id="KW-1185">Reference proteome</keyword>
<keyword evidence="2" id="KW-0472">Membrane</keyword>
<accession>A0A7R8AM92</accession>
<dbReference type="KEGG" id="apuu:APUU_30628S"/>
<dbReference type="AlphaFoldDB" id="A0A7R8AM92"/>
<protein>
    <recommendedName>
        <fullName evidence="3">CCHC-type domain-containing protein</fullName>
    </recommendedName>
</protein>
<feature type="domain" description="CCHC-type" evidence="3">
    <location>
        <begin position="26"/>
        <end position="39"/>
    </location>
</feature>
<organism evidence="4 5">
    <name type="scientific">Aspergillus puulaauensis</name>
    <dbReference type="NCBI Taxonomy" id="1220207"/>
    <lineage>
        <taxon>Eukaryota</taxon>
        <taxon>Fungi</taxon>
        <taxon>Dikarya</taxon>
        <taxon>Ascomycota</taxon>
        <taxon>Pezizomycotina</taxon>
        <taxon>Eurotiomycetes</taxon>
        <taxon>Eurotiomycetidae</taxon>
        <taxon>Eurotiales</taxon>
        <taxon>Aspergillaceae</taxon>
        <taxon>Aspergillus</taxon>
    </lineage>
</organism>
<feature type="transmembrane region" description="Helical" evidence="2">
    <location>
        <begin position="144"/>
        <end position="165"/>
    </location>
</feature>
<evidence type="ECO:0000259" key="3">
    <source>
        <dbReference type="PROSITE" id="PS50158"/>
    </source>
</evidence>
<feature type="domain" description="CCHC-type" evidence="3">
    <location>
        <begin position="3"/>
        <end position="18"/>
    </location>
</feature>
<dbReference type="InterPro" id="IPR001878">
    <property type="entry name" value="Znf_CCHC"/>
</dbReference>
<dbReference type="GO" id="GO:0003676">
    <property type="term" value="F:nucleic acid binding"/>
    <property type="evidence" value="ECO:0007669"/>
    <property type="project" value="InterPro"/>
</dbReference>
<keyword evidence="1" id="KW-0863">Zinc-finger</keyword>
<keyword evidence="1" id="KW-0862">Zinc</keyword>
<dbReference type="SUPFAM" id="SSF57756">
    <property type="entry name" value="Retrovirus zinc finger-like domains"/>
    <property type="match status" value="1"/>
</dbReference>
<sequence>MECYNCRRIGHLARECRRPRVEPRICRRCGQLGHIERDCSAVRQANFLNGVEALGRASRDLAAVAPARTRRGRHDVRPNRWAQYAADHYPPAHLAAAPAAPANPAVPAAVPAAPTVSLRISTHAELLVTREFGAGAAPPRAWRALTTVVVVPLLVMVPVAVVVPVTENGPPDG</sequence>
<evidence type="ECO:0000256" key="1">
    <source>
        <dbReference type="PROSITE-ProRule" id="PRU00047"/>
    </source>
</evidence>
<keyword evidence="1" id="KW-0479">Metal-binding</keyword>
<dbReference type="Pfam" id="PF00098">
    <property type="entry name" value="zf-CCHC"/>
    <property type="match status" value="2"/>
</dbReference>
<gene>
    <name evidence="4" type="ORF">APUU_30628S</name>
</gene>
<keyword evidence="2" id="KW-1133">Transmembrane helix</keyword>
<evidence type="ECO:0000256" key="2">
    <source>
        <dbReference type="SAM" id="Phobius"/>
    </source>
</evidence>
<dbReference type="EMBL" id="AP024445">
    <property type="protein sequence ID" value="BCS22403.1"/>
    <property type="molecule type" value="Genomic_DNA"/>
</dbReference>
<proteinExistence type="predicted"/>
<dbReference type="Proteomes" id="UP000654913">
    <property type="component" value="Chromosome 3"/>
</dbReference>
<dbReference type="InterPro" id="IPR036875">
    <property type="entry name" value="Znf_CCHC_sf"/>
</dbReference>
<dbReference type="Gene3D" id="4.10.60.10">
    <property type="entry name" value="Zinc finger, CCHC-type"/>
    <property type="match status" value="2"/>
</dbReference>
<dbReference type="GO" id="GO:0008270">
    <property type="term" value="F:zinc ion binding"/>
    <property type="evidence" value="ECO:0007669"/>
    <property type="project" value="UniProtKB-KW"/>
</dbReference>
<evidence type="ECO:0000313" key="5">
    <source>
        <dbReference type="Proteomes" id="UP000654913"/>
    </source>
</evidence>
<name>A0A7R8AM92_9EURO</name>
<dbReference type="SMART" id="SM00343">
    <property type="entry name" value="ZnF_C2HC"/>
    <property type="match status" value="2"/>
</dbReference>
<keyword evidence="2" id="KW-0812">Transmembrane</keyword>
<reference evidence="4" key="1">
    <citation type="submission" date="2021-01" db="EMBL/GenBank/DDBJ databases">
        <authorList>
            <consortium name="Aspergillus puulaauensis MK2 genome sequencing consortium"/>
            <person name="Kazuki M."/>
            <person name="Futagami T."/>
        </authorList>
    </citation>
    <scope>NUCLEOTIDE SEQUENCE</scope>
    <source>
        <strain evidence="4">MK2</strain>
    </source>
</reference>
<dbReference type="RefSeq" id="XP_041554597.1">
    <property type="nucleotide sequence ID" value="XM_041701743.1"/>
</dbReference>
<dbReference type="PROSITE" id="PS50158">
    <property type="entry name" value="ZF_CCHC"/>
    <property type="match status" value="2"/>
</dbReference>